<evidence type="ECO:0000313" key="1">
    <source>
        <dbReference type="WBParaSite" id="GPUH_0000778001-mRNA-1"/>
    </source>
</evidence>
<accession>A0A183DGD0</accession>
<dbReference type="AlphaFoldDB" id="A0A183DGD0"/>
<sequence length="110" mass="13038">LLLELKEREAQKNLQRLHSNVKWLQLMMEEEDRQAPAQIGPAPRSHEEIKRSGYYHQLSERFFPKHVQSTDIDFDRKRRFSVLSRESEESVPDNTDNATMVEKTVEVMLL</sequence>
<name>A0A183DGD0_9BILA</name>
<reference evidence="1" key="1">
    <citation type="submission" date="2016-06" db="UniProtKB">
        <authorList>
            <consortium name="WormBaseParasite"/>
        </authorList>
    </citation>
    <scope>IDENTIFICATION</scope>
</reference>
<organism evidence="1">
    <name type="scientific">Gongylonema pulchrum</name>
    <dbReference type="NCBI Taxonomy" id="637853"/>
    <lineage>
        <taxon>Eukaryota</taxon>
        <taxon>Metazoa</taxon>
        <taxon>Ecdysozoa</taxon>
        <taxon>Nematoda</taxon>
        <taxon>Chromadorea</taxon>
        <taxon>Rhabditida</taxon>
        <taxon>Spirurina</taxon>
        <taxon>Spiruromorpha</taxon>
        <taxon>Spiruroidea</taxon>
        <taxon>Gongylonematidae</taxon>
        <taxon>Gongylonema</taxon>
    </lineage>
</organism>
<dbReference type="WBParaSite" id="GPUH_0000778001-mRNA-1">
    <property type="protein sequence ID" value="GPUH_0000778001-mRNA-1"/>
    <property type="gene ID" value="GPUH_0000778001"/>
</dbReference>
<protein>
    <submittedName>
        <fullName evidence="1">Fibrous sheath-interacting protein 1</fullName>
    </submittedName>
</protein>
<proteinExistence type="predicted"/>